<name>A0ABS8T6J1_DATST</name>
<sequence>MGLPKNLPSAHAPPPLTTSPLTKSNPTSIEGNPPIYASTLIDPMTSTTNPNNPYLIKARRATYNGLHAIIFKSKNYYGAMTSLCRRIIVERFSRITRRREISGDNISNHNEKKSGSKLEASKPPTTMANNKSVVSPRNDKSKTDLKEKNQEDPIDEWADDDSSEDSTSKESSEKETESSNTMEGVAYAKSKDASRESLWGYKRSPASTLNQSWDFGLEGIGFSDNRYTWYNKRKEEAIIWKSLDRVVVNDKWCDMFPGDFLDIVKAH</sequence>
<dbReference type="PANTHER" id="PTHR33710">
    <property type="entry name" value="BNAC02G09200D PROTEIN"/>
    <property type="match status" value="1"/>
</dbReference>
<comment type="caution">
    <text evidence="2">The sequence shown here is derived from an EMBL/GenBank/DDBJ whole genome shotgun (WGS) entry which is preliminary data.</text>
</comment>
<organism evidence="2 3">
    <name type="scientific">Datura stramonium</name>
    <name type="common">Jimsonweed</name>
    <name type="synonym">Common thornapple</name>
    <dbReference type="NCBI Taxonomy" id="4076"/>
    <lineage>
        <taxon>Eukaryota</taxon>
        <taxon>Viridiplantae</taxon>
        <taxon>Streptophyta</taxon>
        <taxon>Embryophyta</taxon>
        <taxon>Tracheophyta</taxon>
        <taxon>Spermatophyta</taxon>
        <taxon>Magnoliopsida</taxon>
        <taxon>eudicotyledons</taxon>
        <taxon>Gunneridae</taxon>
        <taxon>Pentapetalae</taxon>
        <taxon>asterids</taxon>
        <taxon>lamiids</taxon>
        <taxon>Solanales</taxon>
        <taxon>Solanaceae</taxon>
        <taxon>Solanoideae</taxon>
        <taxon>Datureae</taxon>
        <taxon>Datura</taxon>
    </lineage>
</organism>
<feature type="compositionally biased region" description="Basic and acidic residues" evidence="1">
    <location>
        <begin position="137"/>
        <end position="151"/>
    </location>
</feature>
<feature type="region of interest" description="Disordered" evidence="1">
    <location>
        <begin position="103"/>
        <end position="185"/>
    </location>
</feature>
<feature type="compositionally biased region" description="Polar residues" evidence="1">
    <location>
        <begin position="123"/>
        <end position="135"/>
    </location>
</feature>
<evidence type="ECO:0000256" key="1">
    <source>
        <dbReference type="SAM" id="MobiDB-lite"/>
    </source>
</evidence>
<feature type="compositionally biased region" description="Low complexity" evidence="1">
    <location>
        <begin position="18"/>
        <end position="28"/>
    </location>
</feature>
<feature type="region of interest" description="Disordered" evidence="1">
    <location>
        <begin position="1"/>
        <end position="33"/>
    </location>
</feature>
<proteinExistence type="predicted"/>
<feature type="compositionally biased region" description="Basic and acidic residues" evidence="1">
    <location>
        <begin position="109"/>
        <end position="120"/>
    </location>
</feature>
<evidence type="ECO:0000313" key="3">
    <source>
        <dbReference type="Proteomes" id="UP000823775"/>
    </source>
</evidence>
<evidence type="ECO:0000313" key="2">
    <source>
        <dbReference type="EMBL" id="MCD7467009.1"/>
    </source>
</evidence>
<feature type="compositionally biased region" description="Acidic residues" evidence="1">
    <location>
        <begin position="152"/>
        <end position="164"/>
    </location>
</feature>
<dbReference type="EMBL" id="JACEIK010001190">
    <property type="protein sequence ID" value="MCD7467009.1"/>
    <property type="molecule type" value="Genomic_DNA"/>
</dbReference>
<dbReference type="PANTHER" id="PTHR33710:SF77">
    <property type="entry name" value="DNASE I-LIKE SUPERFAMILY PROTEIN"/>
    <property type="match status" value="1"/>
</dbReference>
<reference evidence="2 3" key="1">
    <citation type="journal article" date="2021" name="BMC Genomics">
        <title>Datura genome reveals duplications of psychoactive alkaloid biosynthetic genes and high mutation rate following tissue culture.</title>
        <authorList>
            <person name="Rajewski A."/>
            <person name="Carter-House D."/>
            <person name="Stajich J."/>
            <person name="Litt A."/>
        </authorList>
    </citation>
    <scope>NUCLEOTIDE SEQUENCE [LARGE SCALE GENOMIC DNA]</scope>
    <source>
        <strain evidence="2">AR-01</strain>
    </source>
</reference>
<keyword evidence="3" id="KW-1185">Reference proteome</keyword>
<accession>A0ABS8T6J1</accession>
<dbReference type="Proteomes" id="UP000823775">
    <property type="component" value="Unassembled WGS sequence"/>
</dbReference>
<protein>
    <submittedName>
        <fullName evidence="2">Uncharacterized protein</fullName>
    </submittedName>
</protein>
<gene>
    <name evidence="2" type="ORF">HAX54_004180</name>
</gene>
<feature type="compositionally biased region" description="Basic and acidic residues" evidence="1">
    <location>
        <begin position="166"/>
        <end position="177"/>
    </location>
</feature>